<feature type="transmembrane region" description="Helical" evidence="7">
    <location>
        <begin position="379"/>
        <end position="398"/>
    </location>
</feature>
<gene>
    <name evidence="9" type="ORF">KUA55_08875</name>
</gene>
<keyword evidence="10" id="KW-1185">Reference proteome</keyword>
<feature type="transmembrane region" description="Helical" evidence="7">
    <location>
        <begin position="348"/>
        <end position="367"/>
    </location>
</feature>
<feature type="transmembrane region" description="Helical" evidence="7">
    <location>
        <begin position="71"/>
        <end position="92"/>
    </location>
</feature>
<dbReference type="PANTHER" id="PTHR43266">
    <property type="entry name" value="MACROLIDE-EFFLUX PROTEIN"/>
    <property type="match status" value="1"/>
</dbReference>
<feature type="transmembrane region" description="Helical" evidence="7">
    <location>
        <begin position="253"/>
        <end position="274"/>
    </location>
</feature>
<evidence type="ECO:0000256" key="5">
    <source>
        <dbReference type="ARBA" id="ARBA00022989"/>
    </source>
</evidence>
<keyword evidence="2" id="KW-0813">Transport</keyword>
<evidence type="ECO:0000256" key="7">
    <source>
        <dbReference type="SAM" id="Phobius"/>
    </source>
</evidence>
<dbReference type="InterPro" id="IPR011701">
    <property type="entry name" value="MFS"/>
</dbReference>
<feature type="transmembrane region" description="Helical" evidence="7">
    <location>
        <begin position="98"/>
        <end position="124"/>
    </location>
</feature>
<evidence type="ECO:0000313" key="10">
    <source>
        <dbReference type="Proteomes" id="UP000774130"/>
    </source>
</evidence>
<evidence type="ECO:0000256" key="3">
    <source>
        <dbReference type="ARBA" id="ARBA00022475"/>
    </source>
</evidence>
<name>A0ABS6TD28_9ENTE</name>
<keyword evidence="4 7" id="KW-0812">Transmembrane</keyword>
<dbReference type="PANTHER" id="PTHR43266:SF9">
    <property type="entry name" value="PERMEASE, MAJOR FACILITATOR SUPERFAMILY-RELATED"/>
    <property type="match status" value="1"/>
</dbReference>
<dbReference type="Proteomes" id="UP000774130">
    <property type="component" value="Unassembled WGS sequence"/>
</dbReference>
<feature type="domain" description="Major facilitator superfamily (MFS) profile" evidence="8">
    <location>
        <begin position="5"/>
        <end position="402"/>
    </location>
</feature>
<reference evidence="9 10" key="1">
    <citation type="submission" date="2021-06" db="EMBL/GenBank/DDBJ databases">
        <title>Enterococcus alishanensis sp. nov., a novel lactic acid bacterium isolated from fresh coffee beans.</title>
        <authorList>
            <person name="Chen Y.-S."/>
        </authorList>
    </citation>
    <scope>NUCLEOTIDE SEQUENCE [LARGE SCALE GENOMIC DNA]</scope>
    <source>
        <strain evidence="9 10">ALS3</strain>
    </source>
</reference>
<evidence type="ECO:0000259" key="8">
    <source>
        <dbReference type="PROSITE" id="PS50850"/>
    </source>
</evidence>
<feature type="transmembrane region" description="Helical" evidence="7">
    <location>
        <begin position="286"/>
        <end position="304"/>
    </location>
</feature>
<evidence type="ECO:0000256" key="2">
    <source>
        <dbReference type="ARBA" id="ARBA00022448"/>
    </source>
</evidence>
<dbReference type="InterPro" id="IPR020846">
    <property type="entry name" value="MFS_dom"/>
</dbReference>
<accession>A0ABS6TD28</accession>
<dbReference type="CDD" id="cd06173">
    <property type="entry name" value="MFS_MefA_like"/>
    <property type="match status" value="1"/>
</dbReference>
<feature type="transmembrane region" description="Helical" evidence="7">
    <location>
        <begin position="164"/>
        <end position="187"/>
    </location>
</feature>
<dbReference type="Pfam" id="PF07690">
    <property type="entry name" value="MFS_1"/>
    <property type="match status" value="1"/>
</dbReference>
<dbReference type="PROSITE" id="PS50850">
    <property type="entry name" value="MFS"/>
    <property type="match status" value="1"/>
</dbReference>
<keyword evidence="3" id="KW-1003">Cell membrane</keyword>
<dbReference type="EMBL" id="JAHUZB010000003">
    <property type="protein sequence ID" value="MBV7390791.1"/>
    <property type="molecule type" value="Genomic_DNA"/>
</dbReference>
<feature type="transmembrane region" description="Helical" evidence="7">
    <location>
        <begin position="310"/>
        <end position="336"/>
    </location>
</feature>
<keyword evidence="5 7" id="KW-1133">Transmembrane helix</keyword>
<comment type="caution">
    <text evidence="9">The sequence shown here is derived from an EMBL/GenBank/DDBJ whole genome shotgun (WGS) entry which is preliminary data.</text>
</comment>
<proteinExistence type="predicted"/>
<feature type="transmembrane region" description="Helical" evidence="7">
    <location>
        <begin position="7"/>
        <end position="32"/>
    </location>
</feature>
<evidence type="ECO:0000256" key="6">
    <source>
        <dbReference type="ARBA" id="ARBA00023136"/>
    </source>
</evidence>
<protein>
    <submittedName>
        <fullName evidence="9">MFS transporter</fullName>
    </submittedName>
</protein>
<comment type="subcellular location">
    <subcellularLocation>
        <location evidence="1">Cell membrane</location>
        <topology evidence="1">Multi-pass membrane protein</topology>
    </subcellularLocation>
</comment>
<organism evidence="9 10">
    <name type="scientific">Enterococcus alishanensis</name>
    <dbReference type="NCBI Taxonomy" id="1303817"/>
    <lineage>
        <taxon>Bacteria</taxon>
        <taxon>Bacillati</taxon>
        <taxon>Bacillota</taxon>
        <taxon>Bacilli</taxon>
        <taxon>Lactobacillales</taxon>
        <taxon>Enterococcaceae</taxon>
        <taxon>Enterococcus</taxon>
    </lineage>
</organism>
<evidence type="ECO:0000313" key="9">
    <source>
        <dbReference type="EMBL" id="MBV7390791.1"/>
    </source>
</evidence>
<keyword evidence="6 7" id="KW-0472">Membrane</keyword>
<dbReference type="RefSeq" id="WP_218325844.1">
    <property type="nucleotide sequence ID" value="NZ_JAHUZB010000003.1"/>
</dbReference>
<evidence type="ECO:0000256" key="1">
    <source>
        <dbReference type="ARBA" id="ARBA00004651"/>
    </source>
</evidence>
<feature type="transmembrane region" description="Helical" evidence="7">
    <location>
        <begin position="215"/>
        <end position="241"/>
    </location>
</feature>
<feature type="transmembrane region" description="Helical" evidence="7">
    <location>
        <begin position="136"/>
        <end position="158"/>
    </location>
</feature>
<evidence type="ECO:0000256" key="4">
    <source>
        <dbReference type="ARBA" id="ARBA00022692"/>
    </source>
</evidence>
<sequence length="411" mass="46035">MRQKNLIFLVLSQVFSVLGTMIVQFTLSLYVLDLTKSALTFSVITALSMIGRLVSLPFCGILADRLPKKRLMILMDSCYLVLTLGLLVVIFYQQSLVLIGGLTVLIGIVSAFETPVVQSTIPLVADEAAIPKVNSVISSVGMLGNLLAPVLAGMIYRFDRVNLIYFLCILLFCLALICEFSLTIPYLKRPMTTSVFKMVKDDSKEVINYLKQYRVIWHICLIAFALNFFLSSFIQVVIPYFSRIHLQISNQEYGIMNGIFALGSLIGTIIFGLLANKINIQFISNFLFQAGILILLLIGPFKFISNPAIAFWTMVILMALMLALVSLISMQMLVYVQTRVRQELLGRMMSLVLIVSTLAMPLGQLLYGWLSQVMAVENMFYIVIIISLLTCLMAFLAGRAFRVKQKVIHVE</sequence>
<feature type="transmembrane region" description="Helical" evidence="7">
    <location>
        <begin position="38"/>
        <end position="59"/>
    </location>
</feature>